<accession>A0A9D4U9F1</accession>
<name>A0A9D4U9F1_ADICA</name>
<keyword evidence="2" id="KW-1185">Reference proteome</keyword>
<comment type="caution">
    <text evidence="1">The sequence shown here is derived from an EMBL/GenBank/DDBJ whole genome shotgun (WGS) entry which is preliminary data.</text>
</comment>
<dbReference type="AlphaFoldDB" id="A0A9D4U9F1"/>
<dbReference type="EMBL" id="JABFUD020000021">
    <property type="protein sequence ID" value="KAI5063722.1"/>
    <property type="molecule type" value="Genomic_DNA"/>
</dbReference>
<protein>
    <submittedName>
        <fullName evidence="1">Uncharacterized protein</fullName>
    </submittedName>
</protein>
<evidence type="ECO:0000313" key="1">
    <source>
        <dbReference type="EMBL" id="KAI5063722.1"/>
    </source>
</evidence>
<reference evidence="1" key="1">
    <citation type="submission" date="2021-01" db="EMBL/GenBank/DDBJ databases">
        <title>Adiantum capillus-veneris genome.</title>
        <authorList>
            <person name="Fang Y."/>
            <person name="Liao Q."/>
        </authorList>
    </citation>
    <scope>NUCLEOTIDE SEQUENCE</scope>
    <source>
        <strain evidence="1">H3</strain>
        <tissue evidence="1">Leaf</tissue>
    </source>
</reference>
<sequence length="100" mass="11428">MQLFGEPPRAIHLSSYAFEHSRRGAATLLHTNSQLVLYIYIYIFIEPLKNPPLVLLHTRALFLLKPLVSMSSSSAIHIKLEQRQGRASTIDNFSMWYSLA</sequence>
<gene>
    <name evidence="1" type="ORF">GOP47_0022269</name>
</gene>
<evidence type="ECO:0000313" key="2">
    <source>
        <dbReference type="Proteomes" id="UP000886520"/>
    </source>
</evidence>
<dbReference type="Proteomes" id="UP000886520">
    <property type="component" value="Chromosome 21"/>
</dbReference>
<organism evidence="1 2">
    <name type="scientific">Adiantum capillus-veneris</name>
    <name type="common">Maidenhair fern</name>
    <dbReference type="NCBI Taxonomy" id="13818"/>
    <lineage>
        <taxon>Eukaryota</taxon>
        <taxon>Viridiplantae</taxon>
        <taxon>Streptophyta</taxon>
        <taxon>Embryophyta</taxon>
        <taxon>Tracheophyta</taxon>
        <taxon>Polypodiopsida</taxon>
        <taxon>Polypodiidae</taxon>
        <taxon>Polypodiales</taxon>
        <taxon>Pteridineae</taxon>
        <taxon>Pteridaceae</taxon>
        <taxon>Vittarioideae</taxon>
        <taxon>Adiantum</taxon>
    </lineage>
</organism>
<proteinExistence type="predicted"/>